<accession>A0A067RLZ6</accession>
<dbReference type="PANTHER" id="PTHR12027">
    <property type="entry name" value="WNT RELATED"/>
    <property type="match status" value="1"/>
</dbReference>
<dbReference type="EMBL" id="KK852595">
    <property type="protein sequence ID" value="KDR20617.1"/>
    <property type="molecule type" value="Genomic_DNA"/>
</dbReference>
<evidence type="ECO:0000256" key="1">
    <source>
        <dbReference type="ARBA" id="ARBA00004498"/>
    </source>
</evidence>
<dbReference type="InterPro" id="IPR005817">
    <property type="entry name" value="Wnt"/>
</dbReference>
<keyword evidence="5" id="KW-0272">Extracellular matrix</keyword>
<reference evidence="10 11" key="1">
    <citation type="journal article" date="2014" name="Nat. Commun.">
        <title>Molecular traces of alternative social organization in a termite genome.</title>
        <authorList>
            <person name="Terrapon N."/>
            <person name="Li C."/>
            <person name="Robertson H.M."/>
            <person name="Ji L."/>
            <person name="Meng X."/>
            <person name="Booth W."/>
            <person name="Chen Z."/>
            <person name="Childers C.P."/>
            <person name="Glastad K.M."/>
            <person name="Gokhale K."/>
            <person name="Gowin J."/>
            <person name="Gronenberg W."/>
            <person name="Hermansen R.A."/>
            <person name="Hu H."/>
            <person name="Hunt B.G."/>
            <person name="Huylmans A.K."/>
            <person name="Khalil S.M."/>
            <person name="Mitchell R.D."/>
            <person name="Munoz-Torres M.C."/>
            <person name="Mustard J.A."/>
            <person name="Pan H."/>
            <person name="Reese J.T."/>
            <person name="Scharf M.E."/>
            <person name="Sun F."/>
            <person name="Vogel H."/>
            <person name="Xiao J."/>
            <person name="Yang W."/>
            <person name="Yang Z."/>
            <person name="Yang Z."/>
            <person name="Zhou J."/>
            <person name="Zhu J."/>
            <person name="Brent C.S."/>
            <person name="Elsik C.G."/>
            <person name="Goodisman M.A."/>
            <person name="Liberles D.A."/>
            <person name="Roe R.M."/>
            <person name="Vargo E.L."/>
            <person name="Vilcinskas A."/>
            <person name="Wang J."/>
            <person name="Bornberg-Bauer E."/>
            <person name="Korb J."/>
            <person name="Zhang G."/>
            <person name="Liebig J."/>
        </authorList>
    </citation>
    <scope>NUCLEOTIDE SEQUENCE [LARGE SCALE GENOMIC DNA]</scope>
    <source>
        <tissue evidence="10">Whole organism</tissue>
    </source>
</reference>
<dbReference type="GO" id="GO:0005125">
    <property type="term" value="F:cytokine activity"/>
    <property type="evidence" value="ECO:0007669"/>
    <property type="project" value="TreeGrafter"/>
</dbReference>
<keyword evidence="11" id="KW-1185">Reference proteome</keyword>
<gene>
    <name evidence="10" type="ORF">L798_04380</name>
</gene>
<evidence type="ECO:0000256" key="8">
    <source>
        <dbReference type="ARBA" id="ARBA00023288"/>
    </source>
</evidence>
<evidence type="ECO:0000256" key="3">
    <source>
        <dbReference type="ARBA" id="ARBA00022473"/>
    </source>
</evidence>
<dbReference type="GO" id="GO:0005109">
    <property type="term" value="F:frizzled binding"/>
    <property type="evidence" value="ECO:0007669"/>
    <property type="project" value="TreeGrafter"/>
</dbReference>
<dbReference type="InParanoid" id="A0A067RLZ6"/>
<proteinExistence type="inferred from homology"/>
<evidence type="ECO:0000256" key="5">
    <source>
        <dbReference type="ARBA" id="ARBA00022530"/>
    </source>
</evidence>
<evidence type="ECO:0000313" key="10">
    <source>
        <dbReference type="EMBL" id="KDR20617.1"/>
    </source>
</evidence>
<evidence type="ECO:0000256" key="2">
    <source>
        <dbReference type="ARBA" id="ARBA00005683"/>
    </source>
</evidence>
<dbReference type="eggNOG" id="KOG3913">
    <property type="taxonomic scope" value="Eukaryota"/>
</dbReference>
<evidence type="ECO:0000256" key="6">
    <source>
        <dbReference type="ARBA" id="ARBA00022687"/>
    </source>
</evidence>
<dbReference type="GO" id="GO:0045165">
    <property type="term" value="P:cell fate commitment"/>
    <property type="evidence" value="ECO:0007669"/>
    <property type="project" value="TreeGrafter"/>
</dbReference>
<keyword evidence="3 9" id="KW-0217">Developmental protein</keyword>
<dbReference type="PROSITE" id="PS00246">
    <property type="entry name" value="WNT1"/>
    <property type="match status" value="1"/>
</dbReference>
<keyword evidence="4" id="KW-0964">Secreted</keyword>
<dbReference type="PANTHER" id="PTHR12027:SF97">
    <property type="entry name" value="PROTEIN WNT-4"/>
    <property type="match status" value="1"/>
</dbReference>
<organism evidence="10 11">
    <name type="scientific">Zootermopsis nevadensis</name>
    <name type="common">Dampwood termite</name>
    <dbReference type="NCBI Taxonomy" id="136037"/>
    <lineage>
        <taxon>Eukaryota</taxon>
        <taxon>Metazoa</taxon>
        <taxon>Ecdysozoa</taxon>
        <taxon>Arthropoda</taxon>
        <taxon>Hexapoda</taxon>
        <taxon>Insecta</taxon>
        <taxon>Pterygota</taxon>
        <taxon>Neoptera</taxon>
        <taxon>Polyneoptera</taxon>
        <taxon>Dictyoptera</taxon>
        <taxon>Blattodea</taxon>
        <taxon>Blattoidea</taxon>
        <taxon>Termitoidae</taxon>
        <taxon>Termopsidae</taxon>
        <taxon>Zootermopsis</taxon>
    </lineage>
</organism>
<name>A0A067RLZ6_ZOONE</name>
<comment type="subcellular location">
    <subcellularLocation>
        <location evidence="1 9">Secreted</location>
        <location evidence="1 9">Extracellular space</location>
        <location evidence="1 9">Extracellular matrix</location>
    </subcellularLocation>
</comment>
<keyword evidence="8" id="KW-0449">Lipoprotein</keyword>
<dbReference type="GO" id="GO:0060070">
    <property type="term" value="P:canonical Wnt signaling pathway"/>
    <property type="evidence" value="ECO:0007669"/>
    <property type="project" value="TreeGrafter"/>
</dbReference>
<keyword evidence="6 9" id="KW-0879">Wnt signaling pathway</keyword>
<comment type="function">
    <text evidence="9">Ligand for members of the frizzled family of seven transmembrane receptors.</text>
</comment>
<evidence type="ECO:0000313" key="11">
    <source>
        <dbReference type="Proteomes" id="UP000027135"/>
    </source>
</evidence>
<comment type="similarity">
    <text evidence="2 9">Belongs to the Wnt family.</text>
</comment>
<protein>
    <recommendedName>
        <fullName evidence="9">Protein Wnt</fullName>
    </recommendedName>
</protein>
<dbReference type="InterPro" id="IPR018161">
    <property type="entry name" value="Wnt_CS"/>
</dbReference>
<dbReference type="AlphaFoldDB" id="A0A067RLZ6"/>
<dbReference type="PRINTS" id="PR01349">
    <property type="entry name" value="WNTPROTEIN"/>
</dbReference>
<dbReference type="GO" id="GO:0005615">
    <property type="term" value="C:extracellular space"/>
    <property type="evidence" value="ECO:0007669"/>
    <property type="project" value="TreeGrafter"/>
</dbReference>
<dbReference type="Pfam" id="PF00110">
    <property type="entry name" value="wnt"/>
    <property type="match status" value="1"/>
</dbReference>
<dbReference type="STRING" id="136037.A0A067RLZ6"/>
<dbReference type="GO" id="GO:0030182">
    <property type="term" value="P:neuron differentiation"/>
    <property type="evidence" value="ECO:0007669"/>
    <property type="project" value="TreeGrafter"/>
</dbReference>
<evidence type="ECO:0000256" key="7">
    <source>
        <dbReference type="ARBA" id="ARBA00023157"/>
    </source>
</evidence>
<keyword evidence="7" id="KW-1015">Disulfide bond</keyword>
<evidence type="ECO:0000256" key="9">
    <source>
        <dbReference type="RuleBase" id="RU003500"/>
    </source>
</evidence>
<sequence>MYAMSAAALTHVVAESCAKGTIRGCRCREELRPEDTRRIWRWQPCGDNFSYGRRFTRRFTQMGQWRTADYLHDFLVRHNMNVGIQAVGQMKDVCKCHGLSGSCTATTCWKRLKPFKETAEILKASYYKAQITSSSNHASPKRGSKRLAPKSNLIYVQDSPDFCQMTRGRRCLNPENCGTLCCCRGYISMTTAEDRSCNCRWVSRHYTLSCSKCTFMKDVYICK</sequence>
<dbReference type="SMART" id="SM00097">
    <property type="entry name" value="WNT1"/>
    <property type="match status" value="1"/>
</dbReference>
<evidence type="ECO:0000256" key="4">
    <source>
        <dbReference type="ARBA" id="ARBA00022525"/>
    </source>
</evidence>
<dbReference type="Proteomes" id="UP000027135">
    <property type="component" value="Unassembled WGS sequence"/>
</dbReference>
<dbReference type="OMA" id="PWQCDLL"/>